<comment type="caution">
    <text evidence="1">The sequence shown here is derived from an EMBL/GenBank/DDBJ whole genome shotgun (WGS) entry which is preliminary data.</text>
</comment>
<sequence length="32" mass="3514">MTAVAKVFYKALANLACGPDDENSGHQIFLCW</sequence>
<dbReference type="Proteomes" id="UP000247480">
    <property type="component" value="Unassembled WGS sequence"/>
</dbReference>
<evidence type="ECO:0000313" key="1">
    <source>
        <dbReference type="EMBL" id="GBH10491.1"/>
    </source>
</evidence>
<organism evidence="1 2">
    <name type="scientific">Pseudomonas syringae pv. actinidiae</name>
    <dbReference type="NCBI Taxonomy" id="103796"/>
    <lineage>
        <taxon>Bacteria</taxon>
        <taxon>Pseudomonadati</taxon>
        <taxon>Pseudomonadota</taxon>
        <taxon>Gammaproteobacteria</taxon>
        <taxon>Pseudomonadales</taxon>
        <taxon>Pseudomonadaceae</taxon>
        <taxon>Pseudomonas</taxon>
        <taxon>Pseudomonas syringae</taxon>
    </lineage>
</organism>
<proteinExistence type="predicted"/>
<evidence type="ECO:0000313" key="2">
    <source>
        <dbReference type="Proteomes" id="UP000247480"/>
    </source>
</evidence>
<name>A0A2V0QC53_PSESF</name>
<accession>A0A2V0QC53</accession>
<reference evidence="1 2" key="1">
    <citation type="submission" date="2018-04" db="EMBL/GenBank/DDBJ databases">
        <title>Draft genome sequence of Pseudomonas syringae pv. actinidiae biovar 1 strains isolated from kiwifruit in Kagawa prefecture.</title>
        <authorList>
            <person name="Tabuchi M."/>
            <person name="Saito M."/>
            <person name="Fujiwara S."/>
            <person name="Sasa N."/>
            <person name="Akimitsu K."/>
            <person name="Gomi K."/>
            <person name="Konishi-Sugita S."/>
            <person name="Hamano K."/>
            <person name="Kataoka I."/>
        </authorList>
    </citation>
    <scope>NUCLEOTIDE SEQUENCE [LARGE SCALE GENOMIC DNA]</scope>
    <source>
        <strain evidence="1 2">MAFF212206</strain>
    </source>
</reference>
<protein>
    <submittedName>
        <fullName evidence="1">Uncharacterized protein</fullName>
    </submittedName>
</protein>
<gene>
    <name evidence="1" type="ORF">KPSA1_03909</name>
</gene>
<dbReference type="AlphaFoldDB" id="A0A2V0QC53"/>
<dbReference type="EMBL" id="BGJZ01000186">
    <property type="protein sequence ID" value="GBH10491.1"/>
    <property type="molecule type" value="Genomic_DNA"/>
</dbReference>